<sequence>MDRTGCTSAFLRIGGGGVGVGVGGPLLLLLLLQLPWLLAGTTTTMTMGDRWRPQRFGGGVIGDRDERLQDNEIVEDHRPKPSVPLSPVEPLFDYEASLYS</sequence>
<organism evidence="1">
    <name type="scientific">Schizaphis graminum</name>
    <name type="common">Green bug aphid</name>
    <dbReference type="NCBI Taxonomy" id="13262"/>
    <lineage>
        <taxon>Eukaryota</taxon>
        <taxon>Metazoa</taxon>
        <taxon>Ecdysozoa</taxon>
        <taxon>Arthropoda</taxon>
        <taxon>Hexapoda</taxon>
        <taxon>Insecta</taxon>
        <taxon>Pterygota</taxon>
        <taxon>Neoptera</taxon>
        <taxon>Paraneoptera</taxon>
        <taxon>Hemiptera</taxon>
        <taxon>Sternorrhyncha</taxon>
        <taxon>Aphidomorpha</taxon>
        <taxon>Aphidoidea</taxon>
        <taxon>Aphididae</taxon>
        <taxon>Aphidini</taxon>
        <taxon>Schizaphis</taxon>
    </lineage>
</organism>
<dbReference type="AlphaFoldDB" id="A0A2S2ND53"/>
<protein>
    <submittedName>
        <fullName evidence="1">Uncharacterized protein</fullName>
    </submittedName>
</protein>
<evidence type="ECO:0000313" key="1">
    <source>
        <dbReference type="EMBL" id="MBY14716.1"/>
    </source>
</evidence>
<reference evidence="1" key="1">
    <citation type="submission" date="2018-04" db="EMBL/GenBank/DDBJ databases">
        <title>Transcriptome of Schizaphis graminum biotype I.</title>
        <authorList>
            <person name="Scully E.D."/>
            <person name="Geib S.M."/>
            <person name="Palmer N.A."/>
            <person name="Koch K."/>
            <person name="Bradshaw J."/>
            <person name="Heng-Moss T."/>
            <person name="Sarath G."/>
        </authorList>
    </citation>
    <scope>NUCLEOTIDE SEQUENCE</scope>
</reference>
<proteinExistence type="predicted"/>
<name>A0A2S2ND53_SCHGA</name>
<dbReference type="EMBL" id="GGMR01002097">
    <property type="protein sequence ID" value="MBY14716.1"/>
    <property type="molecule type" value="Transcribed_RNA"/>
</dbReference>
<gene>
    <name evidence="1" type="ORF">g.13219</name>
</gene>
<accession>A0A2S2ND53</accession>